<dbReference type="EMBL" id="LCTV02000002">
    <property type="protein sequence ID" value="PRQ76875.1"/>
    <property type="molecule type" value="Genomic_DNA"/>
</dbReference>
<protein>
    <submittedName>
        <fullName evidence="2">Uncharacterized protein</fullName>
    </submittedName>
</protein>
<name>A0A2T0AFV5_RHOTO</name>
<reference evidence="2 3" key="1">
    <citation type="journal article" date="2018" name="Elife">
        <title>Functional genomics of lipid metabolism in the oleaginous yeast Rhodosporidium toruloides.</title>
        <authorList>
            <person name="Coradetti S.T."/>
            <person name="Pinel D."/>
            <person name="Geiselman G."/>
            <person name="Ito M."/>
            <person name="Mondo S."/>
            <person name="Reilly M.C."/>
            <person name="Cheng Y.F."/>
            <person name="Bauer S."/>
            <person name="Grigoriev I."/>
            <person name="Gladden J.M."/>
            <person name="Simmons B.A."/>
            <person name="Brem R."/>
            <person name="Arkin A.P."/>
            <person name="Skerker J.M."/>
        </authorList>
    </citation>
    <scope>NUCLEOTIDE SEQUENCE [LARGE SCALE GENOMIC DNA]</scope>
    <source>
        <strain evidence="2 3">NBRC 0880</strain>
    </source>
</reference>
<organism evidence="2 3">
    <name type="scientific">Rhodotorula toruloides</name>
    <name type="common">Yeast</name>
    <name type="synonym">Rhodosporidium toruloides</name>
    <dbReference type="NCBI Taxonomy" id="5286"/>
    <lineage>
        <taxon>Eukaryota</taxon>
        <taxon>Fungi</taxon>
        <taxon>Dikarya</taxon>
        <taxon>Basidiomycota</taxon>
        <taxon>Pucciniomycotina</taxon>
        <taxon>Microbotryomycetes</taxon>
        <taxon>Sporidiobolales</taxon>
        <taxon>Sporidiobolaceae</taxon>
        <taxon>Rhodotorula</taxon>
    </lineage>
</organism>
<accession>A0A2T0AFV5</accession>
<feature type="compositionally biased region" description="Polar residues" evidence="1">
    <location>
        <begin position="191"/>
        <end position="207"/>
    </location>
</feature>
<gene>
    <name evidence="2" type="ORF">AAT19DRAFT_12293</name>
</gene>
<feature type="compositionally biased region" description="Low complexity" evidence="1">
    <location>
        <begin position="140"/>
        <end position="157"/>
    </location>
</feature>
<evidence type="ECO:0000256" key="1">
    <source>
        <dbReference type="SAM" id="MobiDB-lite"/>
    </source>
</evidence>
<evidence type="ECO:0000313" key="2">
    <source>
        <dbReference type="EMBL" id="PRQ76875.1"/>
    </source>
</evidence>
<feature type="compositionally biased region" description="Basic residues" evidence="1">
    <location>
        <begin position="167"/>
        <end position="190"/>
    </location>
</feature>
<dbReference type="Proteomes" id="UP000239560">
    <property type="component" value="Unassembled WGS sequence"/>
</dbReference>
<evidence type="ECO:0000313" key="3">
    <source>
        <dbReference type="Proteomes" id="UP000239560"/>
    </source>
</evidence>
<sequence>MELDSVFDLFVAVLVLPVILPPLRFGFPACMGLALSLHWTAPFVALTVSAPFPLSSTSSLEAPLARCVRSGPLHSLILPDTHRALDDELTAMPAARSKARAPALSRSPHHSTPKPSPPSTSQATPSTPNPRTWPLPSPPLSARSTSRTPPTRRNPSAPCSPSSVALARRRTLPTPRRKPFPPRVASKRPTRSTAALSTLAETPTSLKRQNRRRLLLLTTSPRDKKRTSFAWRSEKSSKLDGSRTNSPGRGRSCWSRTGGWARS</sequence>
<comment type="caution">
    <text evidence="2">The sequence shown here is derived from an EMBL/GenBank/DDBJ whole genome shotgun (WGS) entry which is preliminary data.</text>
</comment>
<proteinExistence type="predicted"/>
<feature type="region of interest" description="Disordered" evidence="1">
    <location>
        <begin position="95"/>
        <end position="263"/>
    </location>
</feature>
<feature type="compositionally biased region" description="Basic and acidic residues" evidence="1">
    <location>
        <begin position="232"/>
        <end position="241"/>
    </location>
</feature>
<dbReference type="AlphaFoldDB" id="A0A2T0AFV5"/>
<feature type="compositionally biased region" description="Pro residues" evidence="1">
    <location>
        <begin position="127"/>
        <end position="139"/>
    </location>
</feature>